<protein>
    <submittedName>
        <fullName evidence="1">Uncharacterized protein</fullName>
    </submittedName>
</protein>
<dbReference type="Proteomes" id="UP000285961">
    <property type="component" value="Unassembled WGS sequence"/>
</dbReference>
<dbReference type="EMBL" id="QZKI01000003">
    <property type="protein sequence ID" value="RJP75421.1"/>
    <property type="molecule type" value="Genomic_DNA"/>
</dbReference>
<gene>
    <name evidence="1" type="ORF">C4532_00315</name>
</gene>
<name>A0A419F9K2_9BACT</name>
<organism evidence="1 2">
    <name type="scientific">Candidatus Abyssobacteria bacterium SURF_17</name>
    <dbReference type="NCBI Taxonomy" id="2093361"/>
    <lineage>
        <taxon>Bacteria</taxon>
        <taxon>Pseudomonadati</taxon>
        <taxon>Candidatus Hydrogenedentota</taxon>
        <taxon>Candidatus Abyssobacteria</taxon>
    </lineage>
</organism>
<evidence type="ECO:0000313" key="2">
    <source>
        <dbReference type="Proteomes" id="UP000285961"/>
    </source>
</evidence>
<sequence>MLFDVILSEVKDLSFNVRRFAARDSSLRFPKKMVAVSSLRGSAATEAISLVALKDANRDCFARACGPALAMTIVDRVFLSQLNTLKVWPDAQNEGHYHFFRVMFVIIHEKLH</sequence>
<evidence type="ECO:0000313" key="1">
    <source>
        <dbReference type="EMBL" id="RJP75421.1"/>
    </source>
</evidence>
<proteinExistence type="predicted"/>
<accession>A0A419F9K2</accession>
<comment type="caution">
    <text evidence="1">The sequence shown here is derived from an EMBL/GenBank/DDBJ whole genome shotgun (WGS) entry which is preliminary data.</text>
</comment>
<dbReference type="AlphaFoldDB" id="A0A419F9K2"/>
<reference evidence="1 2" key="1">
    <citation type="journal article" date="2017" name="ISME J.">
        <title>Energy and carbon metabolisms in a deep terrestrial subsurface fluid microbial community.</title>
        <authorList>
            <person name="Momper L."/>
            <person name="Jungbluth S.P."/>
            <person name="Lee M.D."/>
            <person name="Amend J.P."/>
        </authorList>
    </citation>
    <scope>NUCLEOTIDE SEQUENCE [LARGE SCALE GENOMIC DNA]</scope>
    <source>
        <strain evidence="1">SURF_17</strain>
    </source>
</reference>